<dbReference type="SUPFAM" id="SSF56112">
    <property type="entry name" value="Protein kinase-like (PK-like)"/>
    <property type="match status" value="1"/>
</dbReference>
<dbReference type="Proteomes" id="UP000242791">
    <property type="component" value="Unassembled WGS sequence"/>
</dbReference>
<keyword evidence="3" id="KW-1185">Reference proteome</keyword>
<dbReference type="STRING" id="1658174.A0A1J9QWZ9"/>
<accession>A0A1J9QWZ9</accession>
<proteinExistence type="predicted"/>
<organism evidence="2 3">
    <name type="scientific">Blastomyces percursus</name>
    <dbReference type="NCBI Taxonomy" id="1658174"/>
    <lineage>
        <taxon>Eukaryota</taxon>
        <taxon>Fungi</taxon>
        <taxon>Dikarya</taxon>
        <taxon>Ascomycota</taxon>
        <taxon>Pezizomycotina</taxon>
        <taxon>Eurotiomycetes</taxon>
        <taxon>Eurotiomycetidae</taxon>
        <taxon>Onygenales</taxon>
        <taxon>Ajellomycetaceae</taxon>
        <taxon>Blastomyces</taxon>
    </lineage>
</organism>
<dbReference type="Gene3D" id="3.90.1200.10">
    <property type="match status" value="1"/>
</dbReference>
<dbReference type="AlphaFoldDB" id="A0A1J9QWZ9"/>
<dbReference type="VEuPathDB" id="FungiDB:ACJ73_07951"/>
<dbReference type="CDD" id="cd05120">
    <property type="entry name" value="APH_ChoK_like"/>
    <property type="match status" value="1"/>
</dbReference>
<evidence type="ECO:0000313" key="3">
    <source>
        <dbReference type="Proteomes" id="UP000242791"/>
    </source>
</evidence>
<sequence>MVVSRSRKGEECPGAGEGWWDGCPWASSGSPKNMLRRTPFSHIKKGQEVKTQHLMGCQATYGPGIWIPTNFCAMVLSTPTMSNISLLVSFLAFRNRERAFSAGLSVSKTKDATPLNDETFCRDDGDDDGDLRKALTDLNESVMTKFQHQLQETVSWADLSLLFTRWVRLYPSTRHMLVQKRSPKSQDCRGSSSQKPLRFDDLLSVPQAQPEILRPLAPEVTALLRQYSEEEGDPSDHGINSALSKALKGGEVIWSHFARAVVQLDDRVVVKLGPNISLTDADMTTHIQRNSTDIPVPRPLGVLSLGGITYAFMHRIDGCSLDKLWPDLTEVEKCSVRDQLDFILEKLRLLPVPKKYLGGGNPPQCVDCRMWKRTSPLWMESETQFNEFLLSGNRRSGMEPYVEFIRPMLRENHRFVLTHGDLHPRNILAVKDGGGIQVTGLIDWEVGGVYPEYWEFVKSLNTVRPIRSGDWPFYLPLKGIGRYFEEYAIDCLIDNCVT</sequence>
<dbReference type="PANTHER" id="PTHR21310:SF15">
    <property type="entry name" value="AMINOGLYCOSIDE PHOSPHOTRANSFERASE DOMAIN-CONTAINING PROTEIN"/>
    <property type="match status" value="1"/>
</dbReference>
<dbReference type="PANTHER" id="PTHR21310">
    <property type="entry name" value="AMINOGLYCOSIDE PHOSPHOTRANSFERASE-RELATED-RELATED"/>
    <property type="match status" value="1"/>
</dbReference>
<gene>
    <name evidence="2" type="ORF">ACJ73_07951</name>
</gene>
<dbReference type="OrthoDB" id="2906425at2759"/>
<dbReference type="EMBL" id="LGTZ01001738">
    <property type="protein sequence ID" value="OJD20711.1"/>
    <property type="molecule type" value="Genomic_DNA"/>
</dbReference>
<feature type="domain" description="Aminoglycoside phosphotransferase" evidence="1">
    <location>
        <begin position="285"/>
        <end position="464"/>
    </location>
</feature>
<dbReference type="InterPro" id="IPR002575">
    <property type="entry name" value="Aminoglycoside_PTrfase"/>
</dbReference>
<name>A0A1J9QWZ9_9EURO</name>
<dbReference type="Pfam" id="PF01636">
    <property type="entry name" value="APH"/>
    <property type="match status" value="1"/>
</dbReference>
<dbReference type="InterPro" id="IPR051678">
    <property type="entry name" value="AGP_Transferase"/>
</dbReference>
<protein>
    <recommendedName>
        <fullName evidence="1">Aminoglycoside phosphotransferase domain-containing protein</fullName>
    </recommendedName>
</protein>
<evidence type="ECO:0000259" key="1">
    <source>
        <dbReference type="Pfam" id="PF01636"/>
    </source>
</evidence>
<reference evidence="2 3" key="1">
    <citation type="submission" date="2015-08" db="EMBL/GenBank/DDBJ databases">
        <title>Emmonsia species relationships and genome sequence.</title>
        <authorList>
            <person name="Cuomo C.A."/>
            <person name="Schwartz I.S."/>
            <person name="Kenyon C."/>
            <person name="De Hoog G.S."/>
            <person name="Govender N.P."/>
            <person name="Botha A."/>
            <person name="Moreno L."/>
            <person name="De Vries M."/>
            <person name="Munoz J.F."/>
            <person name="Stielow J.B."/>
        </authorList>
    </citation>
    <scope>NUCLEOTIDE SEQUENCE [LARGE SCALE GENOMIC DNA]</scope>
    <source>
        <strain evidence="2 3">EI222</strain>
    </source>
</reference>
<evidence type="ECO:0000313" key="2">
    <source>
        <dbReference type="EMBL" id="OJD20711.1"/>
    </source>
</evidence>
<dbReference type="InterPro" id="IPR011009">
    <property type="entry name" value="Kinase-like_dom_sf"/>
</dbReference>
<comment type="caution">
    <text evidence="2">The sequence shown here is derived from an EMBL/GenBank/DDBJ whole genome shotgun (WGS) entry which is preliminary data.</text>
</comment>